<keyword evidence="2" id="KW-0812">Transmembrane</keyword>
<sequence length="594" mass="61046">MQTSDHTRTAANTTTRPAADAAGTAAGRGPWMPRLRRALRMLAALVLCCLVAAPVAVLTARAQSTFGPHEAVYSVTTDGALEADFGPLGSLVLPAGDVLPGRLGVHIEVGEIPAEYGMEDATVDALGGDAAAYAALFADPGAQGRVVAAALLRDAALRTAVMGGALFAVGAAVRLLLGGSRRRGLLTAIPADGSALSRLPSGVVEASPRLRLGAAATVAAVVLGGAVLPIDRDREIRPDPVFEDTPLAGAQVTGRLSGIIDEAAKAVADMLGDTDAFYSEVRAGLAAAWPQRPLSPRWRSGEDGVPGPAAAAGPAEGGAGGEDAPAAPPAAPEDTDVATLVWTSDIHCQTGMSRTIGDVIAWSGADLHIDGGDVTMTGTEAENVCVDSVARSVPDGVPTVFVKGNHDSEDTVARAKEVGWTVLEGEPVEVAGLTLLGDSDPRRTVFPSGDVLERGETGEEFAARMAEAACAADEDLFVIHDPRQAEDALGRGCADHALSGHWHRRVEPEQLGRGVRTVGSTTGGALADALTPGPLKMPAEMSLIRVDRSTGAPIDVQYITVGMDAAVEFSEWIPFPSPRPLVETEPEDADGSED</sequence>
<keyword evidence="2" id="KW-1133">Transmembrane helix</keyword>
<reference evidence="5" key="1">
    <citation type="journal article" date="2019" name="Int. J. Syst. Evol. Microbiol.">
        <title>The Global Catalogue of Microorganisms (GCM) 10K type strain sequencing project: providing services to taxonomists for standard genome sequencing and annotation.</title>
        <authorList>
            <consortium name="The Broad Institute Genomics Platform"/>
            <consortium name="The Broad Institute Genome Sequencing Center for Infectious Disease"/>
            <person name="Wu L."/>
            <person name="Ma J."/>
        </authorList>
    </citation>
    <scope>NUCLEOTIDE SEQUENCE [LARGE SCALE GENOMIC DNA]</scope>
    <source>
        <strain evidence="5">JCM 15900</strain>
    </source>
</reference>
<feature type="compositionally biased region" description="Low complexity" evidence="1">
    <location>
        <begin position="9"/>
        <end position="27"/>
    </location>
</feature>
<feature type="domain" description="Calcineurin-like phosphoesterase" evidence="3">
    <location>
        <begin position="340"/>
        <end position="450"/>
    </location>
</feature>
<name>A0ABP5IGT8_9MICO</name>
<protein>
    <recommendedName>
        <fullName evidence="3">Calcineurin-like phosphoesterase domain-containing protein</fullName>
    </recommendedName>
</protein>
<dbReference type="EMBL" id="BAAAPZ010000008">
    <property type="protein sequence ID" value="GAA2100259.1"/>
    <property type="molecule type" value="Genomic_DNA"/>
</dbReference>
<evidence type="ECO:0000256" key="1">
    <source>
        <dbReference type="SAM" id="MobiDB-lite"/>
    </source>
</evidence>
<proteinExistence type="predicted"/>
<evidence type="ECO:0000259" key="3">
    <source>
        <dbReference type="Pfam" id="PF00149"/>
    </source>
</evidence>
<comment type="caution">
    <text evidence="4">The sequence shown here is derived from an EMBL/GenBank/DDBJ whole genome shotgun (WGS) entry which is preliminary data.</text>
</comment>
<dbReference type="RefSeq" id="WP_344337307.1">
    <property type="nucleotide sequence ID" value="NZ_BAAAPZ010000008.1"/>
</dbReference>
<dbReference type="Proteomes" id="UP001500984">
    <property type="component" value="Unassembled WGS sequence"/>
</dbReference>
<evidence type="ECO:0000313" key="5">
    <source>
        <dbReference type="Proteomes" id="UP001500984"/>
    </source>
</evidence>
<gene>
    <name evidence="4" type="ORF">GCM10009823_22530</name>
</gene>
<feature type="region of interest" description="Disordered" evidence="1">
    <location>
        <begin position="293"/>
        <end position="333"/>
    </location>
</feature>
<accession>A0ABP5IGT8</accession>
<feature type="transmembrane region" description="Helical" evidence="2">
    <location>
        <begin position="38"/>
        <end position="60"/>
    </location>
</feature>
<dbReference type="Gene3D" id="3.60.21.10">
    <property type="match status" value="1"/>
</dbReference>
<dbReference type="SUPFAM" id="SSF56300">
    <property type="entry name" value="Metallo-dependent phosphatases"/>
    <property type="match status" value="1"/>
</dbReference>
<evidence type="ECO:0000313" key="4">
    <source>
        <dbReference type="EMBL" id="GAA2100259.1"/>
    </source>
</evidence>
<evidence type="ECO:0000256" key="2">
    <source>
        <dbReference type="SAM" id="Phobius"/>
    </source>
</evidence>
<feature type="region of interest" description="Disordered" evidence="1">
    <location>
        <begin position="1"/>
        <end position="27"/>
    </location>
</feature>
<dbReference type="Pfam" id="PF00149">
    <property type="entry name" value="Metallophos"/>
    <property type="match status" value="1"/>
</dbReference>
<keyword evidence="5" id="KW-1185">Reference proteome</keyword>
<organism evidence="4 5">
    <name type="scientific">Brevibacterium salitolerans</name>
    <dbReference type="NCBI Taxonomy" id="1403566"/>
    <lineage>
        <taxon>Bacteria</taxon>
        <taxon>Bacillati</taxon>
        <taxon>Actinomycetota</taxon>
        <taxon>Actinomycetes</taxon>
        <taxon>Micrococcales</taxon>
        <taxon>Brevibacteriaceae</taxon>
        <taxon>Brevibacterium</taxon>
    </lineage>
</organism>
<dbReference type="InterPro" id="IPR029052">
    <property type="entry name" value="Metallo-depent_PP-like"/>
</dbReference>
<dbReference type="InterPro" id="IPR004843">
    <property type="entry name" value="Calcineurin-like_PHP"/>
</dbReference>
<keyword evidence="2" id="KW-0472">Membrane</keyword>
<feature type="compositionally biased region" description="Low complexity" evidence="1">
    <location>
        <begin position="303"/>
        <end position="314"/>
    </location>
</feature>